<protein>
    <submittedName>
        <fullName evidence="1">Uncharacterized protein</fullName>
    </submittedName>
</protein>
<dbReference type="Proteomes" id="UP000647836">
    <property type="component" value="Unassembled WGS sequence"/>
</dbReference>
<keyword evidence="2" id="KW-1185">Reference proteome</keyword>
<proteinExistence type="predicted"/>
<evidence type="ECO:0000313" key="1">
    <source>
        <dbReference type="EMBL" id="MBE9104465.1"/>
    </source>
</evidence>
<accession>A0ABR9TWK1</accession>
<name>A0ABR9TWK1_9NOSO</name>
<organism evidence="1 2">
    <name type="scientific">Nostoc cf. edaphicum LEGE 07299</name>
    <dbReference type="NCBI Taxonomy" id="2777974"/>
    <lineage>
        <taxon>Bacteria</taxon>
        <taxon>Bacillati</taxon>
        <taxon>Cyanobacteriota</taxon>
        <taxon>Cyanophyceae</taxon>
        <taxon>Nostocales</taxon>
        <taxon>Nostocaceae</taxon>
        <taxon>Nostoc</taxon>
    </lineage>
</organism>
<dbReference type="RefSeq" id="WP_194042063.1">
    <property type="nucleotide sequence ID" value="NZ_JADEXF010000129.1"/>
</dbReference>
<comment type="caution">
    <text evidence="1">The sequence shown here is derived from an EMBL/GenBank/DDBJ whole genome shotgun (WGS) entry which is preliminary data.</text>
</comment>
<dbReference type="EMBL" id="JADEXF010000129">
    <property type="protein sequence ID" value="MBE9104465.1"/>
    <property type="molecule type" value="Genomic_DNA"/>
</dbReference>
<evidence type="ECO:0000313" key="2">
    <source>
        <dbReference type="Proteomes" id="UP000647836"/>
    </source>
</evidence>
<gene>
    <name evidence="1" type="ORF">IQ229_05800</name>
</gene>
<sequence>MSTTGYANAPFNNLRLFLLFSAWLYFLGLAVVRSQSTVPSPVYHCGVLSNVPPTA</sequence>
<reference evidence="1 2" key="1">
    <citation type="submission" date="2020-10" db="EMBL/GenBank/DDBJ databases">
        <authorList>
            <person name="Castelo-Branco R."/>
            <person name="Eusebio N."/>
            <person name="Adriana R."/>
            <person name="Vieira A."/>
            <person name="Brugerolle De Fraissinette N."/>
            <person name="Rezende De Castro R."/>
            <person name="Schneider M.P."/>
            <person name="Vasconcelos V."/>
            <person name="Leao P.N."/>
        </authorList>
    </citation>
    <scope>NUCLEOTIDE SEQUENCE [LARGE SCALE GENOMIC DNA]</scope>
    <source>
        <strain evidence="1 2">LEGE 07299</strain>
    </source>
</reference>